<dbReference type="Proteomes" id="UP000295632">
    <property type="component" value="Unassembled WGS sequence"/>
</dbReference>
<dbReference type="InterPro" id="IPR013321">
    <property type="entry name" value="Arc_rbn_hlx_hlx"/>
</dbReference>
<dbReference type="OrthoDB" id="2692201at2"/>
<dbReference type="InterPro" id="IPR010985">
    <property type="entry name" value="Ribbon_hlx_hlx"/>
</dbReference>
<accession>A0A4R6TU12</accession>
<comment type="caution">
    <text evidence="1">The sequence shown here is derived from an EMBL/GenBank/DDBJ whole genome shotgun (WGS) entry which is preliminary data.</text>
</comment>
<proteinExistence type="predicted"/>
<reference evidence="1 2" key="1">
    <citation type="submission" date="2019-03" db="EMBL/GenBank/DDBJ databases">
        <title>Genomic Encyclopedia of Type Strains, Phase IV (KMG-IV): sequencing the most valuable type-strain genomes for metagenomic binning, comparative biology and taxonomic classification.</title>
        <authorList>
            <person name="Goeker M."/>
        </authorList>
    </citation>
    <scope>NUCLEOTIDE SEQUENCE [LARGE SCALE GENOMIC DNA]</scope>
    <source>
        <strain evidence="1 2">DSM 28697</strain>
    </source>
</reference>
<gene>
    <name evidence="1" type="ORF">EV213_11477</name>
</gene>
<dbReference type="RefSeq" id="WP_133581394.1">
    <property type="nucleotide sequence ID" value="NZ_SNYJ01000014.1"/>
</dbReference>
<protein>
    <submittedName>
        <fullName evidence="1">Ribbon-helix-helix CopG family protein</fullName>
    </submittedName>
</protein>
<dbReference type="AlphaFoldDB" id="A0A4R6TU12"/>
<evidence type="ECO:0000313" key="2">
    <source>
        <dbReference type="Proteomes" id="UP000295632"/>
    </source>
</evidence>
<keyword evidence="2" id="KW-1185">Reference proteome</keyword>
<organism evidence="1 2">
    <name type="scientific">Aureibacillus halotolerans</name>
    <dbReference type="NCBI Taxonomy" id="1508390"/>
    <lineage>
        <taxon>Bacteria</taxon>
        <taxon>Bacillati</taxon>
        <taxon>Bacillota</taxon>
        <taxon>Bacilli</taxon>
        <taxon>Bacillales</taxon>
        <taxon>Bacillaceae</taxon>
        <taxon>Aureibacillus</taxon>
    </lineage>
</organism>
<dbReference type="Gene3D" id="1.10.1220.10">
    <property type="entry name" value="Met repressor-like"/>
    <property type="match status" value="1"/>
</dbReference>
<dbReference type="GO" id="GO:0006355">
    <property type="term" value="P:regulation of DNA-templated transcription"/>
    <property type="evidence" value="ECO:0007669"/>
    <property type="project" value="InterPro"/>
</dbReference>
<evidence type="ECO:0000313" key="1">
    <source>
        <dbReference type="EMBL" id="TDQ37198.1"/>
    </source>
</evidence>
<name>A0A4R6TU12_9BACI</name>
<dbReference type="EMBL" id="SNYJ01000014">
    <property type="protein sequence ID" value="TDQ37198.1"/>
    <property type="molecule type" value="Genomic_DNA"/>
</dbReference>
<sequence>MSKKRISATVSEDFDSKLNERAQKLGVSKSALVSFALGVYMSQLDILEKNGTSEKDLYDMIRFNYEEMSR</sequence>
<dbReference type="SUPFAM" id="SSF47598">
    <property type="entry name" value="Ribbon-helix-helix"/>
    <property type="match status" value="1"/>
</dbReference>